<proteinExistence type="predicted"/>
<reference evidence="1" key="2">
    <citation type="journal article" date="2015" name="Fish Shellfish Immunol.">
        <title>Early steps in the European eel (Anguilla anguilla)-Vibrio vulnificus interaction in the gills: Role of the RtxA13 toxin.</title>
        <authorList>
            <person name="Callol A."/>
            <person name="Pajuelo D."/>
            <person name="Ebbesson L."/>
            <person name="Teles M."/>
            <person name="MacKenzie S."/>
            <person name="Amaro C."/>
        </authorList>
    </citation>
    <scope>NUCLEOTIDE SEQUENCE</scope>
</reference>
<name>A0A0E9RQ75_ANGAN</name>
<dbReference type="AlphaFoldDB" id="A0A0E9RQ75"/>
<sequence length="34" mass="3587">MQKAGRSPSGLGTTLRVFTPCFEICTISPGSTSR</sequence>
<reference evidence="1" key="1">
    <citation type="submission" date="2014-11" db="EMBL/GenBank/DDBJ databases">
        <authorList>
            <person name="Amaro Gonzalez C."/>
        </authorList>
    </citation>
    <scope>NUCLEOTIDE SEQUENCE</scope>
</reference>
<protein>
    <submittedName>
        <fullName evidence="1">Uncharacterized protein</fullName>
    </submittedName>
</protein>
<dbReference type="EMBL" id="GBXM01078069">
    <property type="protein sequence ID" value="JAH30508.1"/>
    <property type="molecule type" value="Transcribed_RNA"/>
</dbReference>
<accession>A0A0E9RQ75</accession>
<evidence type="ECO:0000313" key="1">
    <source>
        <dbReference type="EMBL" id="JAH30508.1"/>
    </source>
</evidence>
<organism evidence="1">
    <name type="scientific">Anguilla anguilla</name>
    <name type="common">European freshwater eel</name>
    <name type="synonym">Muraena anguilla</name>
    <dbReference type="NCBI Taxonomy" id="7936"/>
    <lineage>
        <taxon>Eukaryota</taxon>
        <taxon>Metazoa</taxon>
        <taxon>Chordata</taxon>
        <taxon>Craniata</taxon>
        <taxon>Vertebrata</taxon>
        <taxon>Euteleostomi</taxon>
        <taxon>Actinopterygii</taxon>
        <taxon>Neopterygii</taxon>
        <taxon>Teleostei</taxon>
        <taxon>Anguilliformes</taxon>
        <taxon>Anguillidae</taxon>
        <taxon>Anguilla</taxon>
    </lineage>
</organism>